<feature type="domain" description="Integral membrane bound transporter" evidence="7">
    <location>
        <begin position="328"/>
        <end position="453"/>
    </location>
</feature>
<evidence type="ECO:0000256" key="3">
    <source>
        <dbReference type="ARBA" id="ARBA00022989"/>
    </source>
</evidence>
<dbReference type="Proteomes" id="UP000326041">
    <property type="component" value="Chromosome"/>
</dbReference>
<gene>
    <name evidence="8" type="ORF">CP972_04960</name>
</gene>
<evidence type="ECO:0000313" key="9">
    <source>
        <dbReference type="Proteomes" id="UP000326041"/>
    </source>
</evidence>
<feature type="transmembrane region" description="Helical" evidence="6">
    <location>
        <begin position="441"/>
        <end position="459"/>
    </location>
</feature>
<name>A0ABX6AQV0_9ACTN</name>
<reference evidence="8 9" key="1">
    <citation type="submission" date="2017-09" db="EMBL/GenBank/DDBJ databases">
        <authorList>
            <person name="Lee N."/>
            <person name="Cho B.-K."/>
        </authorList>
    </citation>
    <scope>NUCLEOTIDE SEQUENCE [LARGE SCALE GENOMIC DNA]</scope>
    <source>
        <strain evidence="8 9">ATCC 13879</strain>
    </source>
</reference>
<evidence type="ECO:0000256" key="1">
    <source>
        <dbReference type="ARBA" id="ARBA00004141"/>
    </source>
</evidence>
<keyword evidence="4 6" id="KW-0472">Membrane</keyword>
<evidence type="ECO:0000313" key="8">
    <source>
        <dbReference type="EMBL" id="QEV05118.1"/>
    </source>
</evidence>
<dbReference type="InterPro" id="IPR049453">
    <property type="entry name" value="Memb_transporter_dom"/>
</dbReference>
<proteinExistence type="predicted"/>
<comment type="subcellular location">
    <subcellularLocation>
        <location evidence="1">Membrane</location>
        <topology evidence="1">Multi-pass membrane protein</topology>
    </subcellularLocation>
</comment>
<feature type="transmembrane region" description="Helical" evidence="6">
    <location>
        <begin position="318"/>
        <end position="338"/>
    </location>
</feature>
<feature type="transmembrane region" description="Helical" evidence="6">
    <location>
        <begin position="87"/>
        <end position="106"/>
    </location>
</feature>
<evidence type="ECO:0000259" key="7">
    <source>
        <dbReference type="Pfam" id="PF13515"/>
    </source>
</evidence>
<feature type="transmembrane region" description="Helical" evidence="6">
    <location>
        <begin position="371"/>
        <end position="398"/>
    </location>
</feature>
<keyword evidence="2 6" id="KW-0812">Transmembrane</keyword>
<organism evidence="8 9">
    <name type="scientific">Streptomyces prasinus</name>
    <dbReference type="NCBI Taxonomy" id="67345"/>
    <lineage>
        <taxon>Bacteria</taxon>
        <taxon>Bacillati</taxon>
        <taxon>Actinomycetota</taxon>
        <taxon>Actinomycetes</taxon>
        <taxon>Kitasatosporales</taxon>
        <taxon>Streptomycetaceae</taxon>
        <taxon>Streptomyces</taxon>
    </lineage>
</organism>
<keyword evidence="3 6" id="KW-1133">Transmembrane helix</keyword>
<accession>A0ABX6AQV0</accession>
<evidence type="ECO:0000256" key="2">
    <source>
        <dbReference type="ARBA" id="ARBA00022692"/>
    </source>
</evidence>
<feature type="compositionally biased region" description="Gly residues" evidence="5">
    <location>
        <begin position="566"/>
        <end position="584"/>
    </location>
</feature>
<dbReference type="Pfam" id="PF13515">
    <property type="entry name" value="FUSC_2"/>
    <property type="match status" value="1"/>
</dbReference>
<evidence type="ECO:0000256" key="5">
    <source>
        <dbReference type="SAM" id="MobiDB-lite"/>
    </source>
</evidence>
<dbReference type="GeneID" id="95533914"/>
<feature type="compositionally biased region" description="Acidic residues" evidence="5">
    <location>
        <begin position="588"/>
        <end position="597"/>
    </location>
</feature>
<feature type="region of interest" description="Disordered" evidence="5">
    <location>
        <begin position="550"/>
        <end position="597"/>
    </location>
</feature>
<feature type="transmembrane region" description="Helical" evidence="6">
    <location>
        <begin position="410"/>
        <end position="429"/>
    </location>
</feature>
<evidence type="ECO:0000256" key="4">
    <source>
        <dbReference type="ARBA" id="ARBA00023136"/>
    </source>
</evidence>
<dbReference type="EMBL" id="CP023697">
    <property type="protein sequence ID" value="QEV05118.1"/>
    <property type="molecule type" value="Genomic_DNA"/>
</dbReference>
<feature type="transmembrane region" description="Helical" evidence="6">
    <location>
        <begin position="164"/>
        <end position="184"/>
    </location>
</feature>
<keyword evidence="9" id="KW-1185">Reference proteome</keyword>
<sequence length="597" mass="61118">MSSATPRPTPEKEPVPKPRRLPLAGVLRIGRPSNIWFKPAFSVVAAVAPPNLILVALGRLDLAVYTMAGSLCALYAHNRPYAARAKALAGVVLGMVGGLAVALVAASLTDDAVILVGIGALLAAVQKVVCDVTRIGPPGNVILTFVSSASLFVPQTLGQVPGHVALALVAGVWSWLVGMAPALVRPHGPERRATADALNATAAYVDTGGTGDGHARARASAYAAVQAAWQCLLLTGSRSAATRRALERLVVRAEIALAAPSDADPARLRAQAAELRGTGRVPGSDDPRSEADELLGVAAERALPPRSPWSRLGPLAPIVLRTALGCGLAGYASLALGVGRPYWALTTAAALYQANITLTWSRTVQRVVGNLVGVLIFAAVAPIAGLGPLALVLCCLVFNFGAEALIGRNYWLGSVCVTPLALLVTEFPGYQATGSLVADRVVDTLVGALVGFAAALAVTNRRAGNRVATALTTVGLRREHAARLLAAPQAGPTALEAARRGLAAALVDLRAAADAAAGEWWLRTLPQERVVLAEQAGHRTLAAMVRRQGLTAGTGEETNRSAGTGTPPGGGSGMGPDVGTGGDANGDTGDDTEDARP</sequence>
<evidence type="ECO:0000256" key="6">
    <source>
        <dbReference type="SAM" id="Phobius"/>
    </source>
</evidence>
<feature type="transmembrane region" description="Helical" evidence="6">
    <location>
        <begin position="52"/>
        <end position="75"/>
    </location>
</feature>
<dbReference type="RefSeq" id="WP_079060726.1">
    <property type="nucleotide sequence ID" value="NZ_CP023697.1"/>
</dbReference>
<protein>
    <submittedName>
        <fullName evidence="8">FUSC family protein</fullName>
    </submittedName>
</protein>